<feature type="domain" description="Flagellar basal-body/hook protein C-terminal" evidence="7">
    <location>
        <begin position="372"/>
        <end position="417"/>
    </location>
</feature>
<evidence type="ECO:0000259" key="7">
    <source>
        <dbReference type="Pfam" id="PF06429"/>
    </source>
</evidence>
<dbReference type="GO" id="GO:0009424">
    <property type="term" value="C:bacterial-type flagellum hook"/>
    <property type="evidence" value="ECO:0007669"/>
    <property type="project" value="TreeGrafter"/>
</dbReference>
<dbReference type="InterPro" id="IPR037058">
    <property type="entry name" value="Falgellar_hook_FlgE_sf"/>
</dbReference>
<dbReference type="Gene3D" id="2.60.98.20">
    <property type="entry name" value="Flagellar hook protein FlgE"/>
    <property type="match status" value="1"/>
</dbReference>
<dbReference type="InterPro" id="IPR011491">
    <property type="entry name" value="FlgE_D2"/>
</dbReference>
<evidence type="ECO:0000256" key="1">
    <source>
        <dbReference type="ARBA" id="ARBA00004117"/>
    </source>
</evidence>
<dbReference type="SUPFAM" id="SSF117143">
    <property type="entry name" value="Flagellar hook protein flgE"/>
    <property type="match status" value="1"/>
</dbReference>
<dbReference type="InterPro" id="IPR010930">
    <property type="entry name" value="Flg_bb/hook_C_dom"/>
</dbReference>
<evidence type="ECO:0000256" key="4">
    <source>
        <dbReference type="ARBA" id="ARBA00023143"/>
    </source>
</evidence>
<evidence type="ECO:0000259" key="6">
    <source>
        <dbReference type="Pfam" id="PF00460"/>
    </source>
</evidence>
<gene>
    <name evidence="10" type="primary">flgE</name>
    <name evidence="10" type="ORF">O0V09_01355</name>
</gene>
<name>A0A9J6RHI4_9GAMM</name>
<dbReference type="EMBL" id="JAPTGG010000001">
    <property type="protein sequence ID" value="MCZ0863826.1"/>
    <property type="molecule type" value="Genomic_DNA"/>
</dbReference>
<dbReference type="Proteomes" id="UP001069090">
    <property type="component" value="Unassembled WGS sequence"/>
</dbReference>
<evidence type="ECO:0000256" key="3">
    <source>
        <dbReference type="ARBA" id="ARBA00019015"/>
    </source>
</evidence>
<evidence type="ECO:0000313" key="10">
    <source>
        <dbReference type="EMBL" id="MCZ0863826.1"/>
    </source>
</evidence>
<dbReference type="GO" id="GO:0071978">
    <property type="term" value="P:bacterial-type flagellum-dependent swarming motility"/>
    <property type="evidence" value="ECO:0007669"/>
    <property type="project" value="TreeGrafter"/>
</dbReference>
<dbReference type="Pfam" id="PF07559">
    <property type="entry name" value="FlgE_D2"/>
    <property type="match status" value="1"/>
</dbReference>
<keyword evidence="11" id="KW-1185">Reference proteome</keyword>
<dbReference type="InterPro" id="IPR001444">
    <property type="entry name" value="Flag_bb_rod_N"/>
</dbReference>
<dbReference type="RefSeq" id="WP_258329971.1">
    <property type="nucleotide sequence ID" value="NZ_JAPTGG010000001.1"/>
</dbReference>
<evidence type="ECO:0000259" key="8">
    <source>
        <dbReference type="Pfam" id="PF07559"/>
    </source>
</evidence>
<dbReference type="AlphaFoldDB" id="A0A9J6RHI4"/>
<reference evidence="10 11" key="1">
    <citation type="submission" date="2022-12" db="EMBL/GenBank/DDBJ databases">
        <title>Dasania phycosphaerae sp. nov., isolated from particulate material of the south coast of Korea.</title>
        <authorList>
            <person name="Jiang Y."/>
        </authorList>
    </citation>
    <scope>NUCLEOTIDE SEQUENCE [LARGE SCALE GENOMIC DNA]</scope>
    <source>
        <strain evidence="10 11">GY-19</strain>
    </source>
</reference>
<evidence type="ECO:0000256" key="5">
    <source>
        <dbReference type="RuleBase" id="RU362116"/>
    </source>
</evidence>
<keyword evidence="4 5" id="KW-0975">Bacterial flagellum</keyword>
<comment type="function">
    <text evidence="5">A flexible structure which links the flagellar filament to the drive apparatus in the basal body.</text>
</comment>
<protein>
    <recommendedName>
        <fullName evidence="3 5">Flagellar hook protein FlgE</fullName>
    </recommendedName>
</protein>
<dbReference type="InterPro" id="IPR020013">
    <property type="entry name" value="Flagellar_FlgE/F/G"/>
</dbReference>
<keyword evidence="10" id="KW-0282">Flagellum</keyword>
<comment type="subcellular location">
    <subcellularLocation>
        <location evidence="1 5">Bacterial flagellum basal body</location>
    </subcellularLocation>
</comment>
<feature type="domain" description="Flagellar hook protein FlgE/F/G-like D1" evidence="9">
    <location>
        <begin position="82"/>
        <end position="139"/>
    </location>
</feature>
<dbReference type="NCBIfam" id="TIGR03506">
    <property type="entry name" value="FlgEFG_subfam"/>
    <property type="match status" value="1"/>
</dbReference>
<dbReference type="NCBIfam" id="NF004238">
    <property type="entry name" value="PRK05682.1-1"/>
    <property type="match status" value="1"/>
</dbReference>
<dbReference type="Pfam" id="PF00460">
    <property type="entry name" value="Flg_bb_rod"/>
    <property type="match status" value="1"/>
</dbReference>
<proteinExistence type="inferred from homology"/>
<dbReference type="PANTHER" id="PTHR30435:SF1">
    <property type="entry name" value="FLAGELLAR HOOK PROTEIN FLGE"/>
    <property type="match status" value="1"/>
</dbReference>
<evidence type="ECO:0000256" key="2">
    <source>
        <dbReference type="ARBA" id="ARBA00009677"/>
    </source>
</evidence>
<dbReference type="InterPro" id="IPR037925">
    <property type="entry name" value="FlgE/F/G-like"/>
</dbReference>
<sequence>MSFNTALSGLRAANQDLSVTGNNIANASTAGFKESRAEFGDVYANSLIGSGSTAGSGVLVTDVAQQFDQGNISFTDNSLDLAINGTGMFVLSDAGATTYSRAGYFGLDKDGYIVANNSARLQGYQIDSSGAISTGVTGDLQIQTQNIAPASTSAVDIEFNLDSRASAPAVTPFDYTDPDSYNTSTSLTVYDSLGNPHVQTNYFVKDPAPAVNQWQMYVKIDDQNVIAPTAADTPITLTFASDGTLASPLTPTNITAWDPIDANGNSTGAITPSPFTISVGSSTQFGSEFSVTAVGQDGFSPGRLSSVEVDKTGVIFARYTNGEAQVLGQLALATFGNQQGLTPLGNTSWGESFESGQPIIGAPLTGSLGAIQSGALEDSNVDLSEELVRLIIAQRNFQANAKTIETSDTVTQAIINIR</sequence>
<comment type="caution">
    <text evidence="10">The sequence shown here is derived from an EMBL/GenBank/DDBJ whole genome shotgun (WGS) entry which is preliminary data.</text>
</comment>
<keyword evidence="10" id="KW-0969">Cilium</keyword>
<dbReference type="Pfam" id="PF22692">
    <property type="entry name" value="LlgE_F_G_D1"/>
    <property type="match status" value="1"/>
</dbReference>
<comment type="similarity">
    <text evidence="2 5">Belongs to the flagella basal body rod proteins family.</text>
</comment>
<evidence type="ECO:0000313" key="11">
    <source>
        <dbReference type="Proteomes" id="UP001069090"/>
    </source>
</evidence>
<evidence type="ECO:0000259" key="9">
    <source>
        <dbReference type="Pfam" id="PF22692"/>
    </source>
</evidence>
<dbReference type="GO" id="GO:0005829">
    <property type="term" value="C:cytosol"/>
    <property type="evidence" value="ECO:0007669"/>
    <property type="project" value="TreeGrafter"/>
</dbReference>
<dbReference type="Pfam" id="PF06429">
    <property type="entry name" value="Flg_bbr_C"/>
    <property type="match status" value="1"/>
</dbReference>
<feature type="domain" description="Flagellar basal body rod protein N-terminal" evidence="6">
    <location>
        <begin position="3"/>
        <end position="33"/>
    </location>
</feature>
<organism evidence="10 11">
    <name type="scientific">Dasania phycosphaerae</name>
    <dbReference type="NCBI Taxonomy" id="2950436"/>
    <lineage>
        <taxon>Bacteria</taxon>
        <taxon>Pseudomonadati</taxon>
        <taxon>Pseudomonadota</taxon>
        <taxon>Gammaproteobacteria</taxon>
        <taxon>Cellvibrionales</taxon>
        <taxon>Spongiibacteraceae</taxon>
        <taxon>Dasania</taxon>
    </lineage>
</organism>
<dbReference type="GO" id="GO:0009425">
    <property type="term" value="C:bacterial-type flagellum basal body"/>
    <property type="evidence" value="ECO:0007669"/>
    <property type="project" value="UniProtKB-SubCell"/>
</dbReference>
<dbReference type="PANTHER" id="PTHR30435">
    <property type="entry name" value="FLAGELLAR PROTEIN"/>
    <property type="match status" value="1"/>
</dbReference>
<feature type="domain" description="Flagellar hook protein FlgE D2" evidence="8">
    <location>
        <begin position="160"/>
        <end position="299"/>
    </location>
</feature>
<dbReference type="InterPro" id="IPR053967">
    <property type="entry name" value="LlgE_F_G-like_D1"/>
</dbReference>
<keyword evidence="10" id="KW-0966">Cell projection</keyword>
<accession>A0A9J6RHI4</accession>